<comment type="similarity">
    <text evidence="1">Belongs to the site-specific recombinase resolvase family.</text>
</comment>
<dbReference type="AlphaFoldDB" id="A0A369XIJ9"/>
<dbReference type="GO" id="GO:0003677">
    <property type="term" value="F:DNA binding"/>
    <property type="evidence" value="ECO:0007669"/>
    <property type="project" value="UniProtKB-KW"/>
</dbReference>
<sequence>MALIGYARVSTAEQDTALQTDALRKAGCERVFEDTISGAKADRPGLAAALAYLRDGDVLAVWRLDRLGRSLPHLIETIGALEARGIGFRSLMEAIDTTTSGGRLIFHVFGALGQFERDLIRERTKAGLTAAAARGRKGGRKPVVTAEKLQRAREQIANGLNVREAAARLKIGKTALYAALQAASSGGAADS</sequence>
<dbReference type="SUPFAM" id="SSF46689">
    <property type="entry name" value="Homeodomain-like"/>
    <property type="match status" value="1"/>
</dbReference>
<dbReference type="InterPro" id="IPR050639">
    <property type="entry name" value="SSR_resolvase"/>
</dbReference>
<dbReference type="PROSITE" id="PS00397">
    <property type="entry name" value="RECOMBINASES_1"/>
    <property type="match status" value="1"/>
</dbReference>
<dbReference type="FunFam" id="3.40.50.1390:FF:000001">
    <property type="entry name" value="DNA recombinase"/>
    <property type="match status" value="1"/>
</dbReference>
<accession>A0A369XIJ9</accession>
<dbReference type="Proteomes" id="UP000253831">
    <property type="component" value="Unassembled WGS sequence"/>
</dbReference>
<dbReference type="InterPro" id="IPR036162">
    <property type="entry name" value="Resolvase-like_N_sf"/>
</dbReference>
<dbReference type="PROSITE" id="PS51736">
    <property type="entry name" value="RECOMBINASES_3"/>
    <property type="match status" value="1"/>
</dbReference>
<keyword evidence="4" id="KW-0238">DNA-binding</keyword>
<evidence type="ECO:0000256" key="5">
    <source>
        <dbReference type="ARBA" id="ARBA00023172"/>
    </source>
</evidence>
<dbReference type="PANTHER" id="PTHR30461:SF2">
    <property type="entry name" value="SERINE RECOMBINASE PINE-RELATED"/>
    <property type="match status" value="1"/>
</dbReference>
<dbReference type="InterPro" id="IPR006119">
    <property type="entry name" value="Resolv_N"/>
</dbReference>
<dbReference type="SMART" id="SM00857">
    <property type="entry name" value="Resolvase"/>
    <property type="match status" value="1"/>
</dbReference>
<dbReference type="GO" id="GO:0015074">
    <property type="term" value="P:DNA integration"/>
    <property type="evidence" value="ECO:0007669"/>
    <property type="project" value="UniProtKB-KW"/>
</dbReference>
<name>A0A369XIJ9_9PROT</name>
<feature type="active site" description="O-(5'-phospho-DNA)-serine intermediate" evidence="6 7">
    <location>
        <position position="10"/>
    </location>
</feature>
<keyword evidence="3" id="KW-0230">DNA invertase</keyword>
<dbReference type="CDD" id="cd03768">
    <property type="entry name" value="SR_ResInv"/>
    <property type="match status" value="1"/>
</dbReference>
<protein>
    <submittedName>
        <fullName evidence="9">Recombinase family protein</fullName>
    </submittedName>
</protein>
<evidence type="ECO:0000256" key="1">
    <source>
        <dbReference type="ARBA" id="ARBA00009913"/>
    </source>
</evidence>
<dbReference type="Pfam" id="PF00239">
    <property type="entry name" value="Resolvase"/>
    <property type="match status" value="1"/>
</dbReference>
<evidence type="ECO:0000256" key="6">
    <source>
        <dbReference type="PIRSR" id="PIRSR606118-50"/>
    </source>
</evidence>
<comment type="caution">
    <text evidence="9">The sequence shown here is derived from an EMBL/GenBank/DDBJ whole genome shotgun (WGS) entry which is preliminary data.</text>
</comment>
<organism evidence="9 10">
    <name type="scientific">Candidatus Accumulibacter meliphilus</name>
    <dbReference type="NCBI Taxonomy" id="2211374"/>
    <lineage>
        <taxon>Bacteria</taxon>
        <taxon>Pseudomonadati</taxon>
        <taxon>Pseudomonadota</taxon>
        <taxon>Betaproteobacteria</taxon>
        <taxon>Candidatus Accumulibacter</taxon>
    </lineage>
</organism>
<proteinExistence type="inferred from homology"/>
<feature type="domain" description="Resolvase/invertase-type recombinase catalytic" evidence="8">
    <location>
        <begin position="2"/>
        <end position="135"/>
    </location>
</feature>
<dbReference type="GO" id="GO:0000150">
    <property type="term" value="F:DNA strand exchange activity"/>
    <property type="evidence" value="ECO:0007669"/>
    <property type="project" value="UniProtKB-KW"/>
</dbReference>
<reference evidence="9 10" key="1">
    <citation type="submission" date="2018-05" db="EMBL/GenBank/DDBJ databases">
        <title>Integrated omic analyses show evidence that a Ca. Accumulibacter phosphatis strain performs denitrification under micro-aerobic conditions.</title>
        <authorList>
            <person name="Camejo P.Y."/>
            <person name="Katherine M.D."/>
            <person name="Daniel N.R."/>
        </authorList>
    </citation>
    <scope>NUCLEOTIDE SEQUENCE [LARGE SCALE GENOMIC DNA]</scope>
    <source>
        <strain evidence="9">UW-LDO-IC</strain>
    </source>
</reference>
<evidence type="ECO:0000256" key="4">
    <source>
        <dbReference type="ARBA" id="ARBA00023125"/>
    </source>
</evidence>
<evidence type="ECO:0000259" key="8">
    <source>
        <dbReference type="PROSITE" id="PS51736"/>
    </source>
</evidence>
<dbReference type="InterPro" id="IPR009057">
    <property type="entry name" value="Homeodomain-like_sf"/>
</dbReference>
<evidence type="ECO:0000256" key="2">
    <source>
        <dbReference type="ARBA" id="ARBA00022908"/>
    </source>
</evidence>
<evidence type="ECO:0000313" key="9">
    <source>
        <dbReference type="EMBL" id="RDE48662.1"/>
    </source>
</evidence>
<evidence type="ECO:0000313" key="10">
    <source>
        <dbReference type="Proteomes" id="UP000253831"/>
    </source>
</evidence>
<dbReference type="InterPro" id="IPR006118">
    <property type="entry name" value="Recombinase_CS"/>
</dbReference>
<gene>
    <name evidence="9" type="ORF">DVS81_20790</name>
</gene>
<dbReference type="PANTHER" id="PTHR30461">
    <property type="entry name" value="DNA-INVERTASE FROM LAMBDOID PROPHAGE"/>
    <property type="match status" value="1"/>
</dbReference>
<dbReference type="SUPFAM" id="SSF53041">
    <property type="entry name" value="Resolvase-like"/>
    <property type="match status" value="1"/>
</dbReference>
<keyword evidence="2" id="KW-0229">DNA integration</keyword>
<evidence type="ECO:0000256" key="7">
    <source>
        <dbReference type="PROSITE-ProRule" id="PRU10137"/>
    </source>
</evidence>
<keyword evidence="5" id="KW-0233">DNA recombination</keyword>
<dbReference type="EMBL" id="QPGA01000120">
    <property type="protein sequence ID" value="RDE48662.1"/>
    <property type="molecule type" value="Genomic_DNA"/>
</dbReference>
<dbReference type="Gene3D" id="3.40.50.1390">
    <property type="entry name" value="Resolvase, N-terminal catalytic domain"/>
    <property type="match status" value="1"/>
</dbReference>
<evidence type="ECO:0000256" key="3">
    <source>
        <dbReference type="ARBA" id="ARBA00023100"/>
    </source>
</evidence>